<reference evidence="1 2" key="1">
    <citation type="submission" date="2021-03" db="EMBL/GenBank/DDBJ databases">
        <title>Genome sequencing of Marinobacter sp. LPB0319.</title>
        <authorList>
            <person name="Kim J."/>
        </authorList>
    </citation>
    <scope>NUCLEOTIDE SEQUENCE [LARGE SCALE GENOMIC DNA]</scope>
    <source>
        <strain evidence="1 2">LPB0319</strain>
    </source>
</reference>
<gene>
    <name evidence="1" type="ORF">LPB19_11705</name>
</gene>
<protein>
    <submittedName>
        <fullName evidence="1">Uncharacterized protein</fullName>
    </submittedName>
</protein>
<proteinExistence type="predicted"/>
<sequence>MTSGLIVVTEITLVALLLLMAFRVLALVRSAPAMDAAASHDVASLSLNRPQPFHNQHLLASDRAELTSRLHILAALQNRDSKTNGVCIHDAPPVVRAYAAAWLYGAAVALCEPRARCSEQLTELVAHIAKLKLGIEEEETCEVIATLTESSATLACYREGLEGAKFWQQHQHVSPEHSLHGAVTSNAFV</sequence>
<dbReference type="Proteomes" id="UP000663555">
    <property type="component" value="Chromosome"/>
</dbReference>
<dbReference type="RefSeq" id="WP_206643082.1">
    <property type="nucleotide sequence ID" value="NZ_CP071247.1"/>
</dbReference>
<dbReference type="EMBL" id="CP071247">
    <property type="protein sequence ID" value="QSP93860.1"/>
    <property type="molecule type" value="Genomic_DNA"/>
</dbReference>
<evidence type="ECO:0000313" key="1">
    <source>
        <dbReference type="EMBL" id="QSP93860.1"/>
    </source>
</evidence>
<keyword evidence="2" id="KW-1185">Reference proteome</keyword>
<evidence type="ECO:0000313" key="2">
    <source>
        <dbReference type="Proteomes" id="UP000663555"/>
    </source>
</evidence>
<accession>A0ABX7MR07</accession>
<name>A0ABX7MR07_9GAMM</name>
<organism evidence="1 2">
    <name type="scientific">Marinobacter salinisoli</name>
    <dbReference type="NCBI Taxonomy" id="2769486"/>
    <lineage>
        <taxon>Bacteria</taxon>
        <taxon>Pseudomonadati</taxon>
        <taxon>Pseudomonadota</taxon>
        <taxon>Gammaproteobacteria</taxon>
        <taxon>Pseudomonadales</taxon>
        <taxon>Marinobacteraceae</taxon>
        <taxon>Marinobacter</taxon>
    </lineage>
</organism>